<protein>
    <submittedName>
        <fullName evidence="6">Glutamate dehydrogenase</fullName>
        <ecNumber evidence="6">1.4.1.2</ecNumber>
    </submittedName>
</protein>
<dbReference type="Pfam" id="PF21073">
    <property type="entry name" value="GDH_HM1"/>
    <property type="match status" value="1"/>
</dbReference>
<dbReference type="Pfam" id="PF21079">
    <property type="entry name" value="GDH_HM2"/>
    <property type="match status" value="1"/>
</dbReference>
<evidence type="ECO:0000259" key="3">
    <source>
        <dbReference type="Pfam" id="PF21075"/>
    </source>
</evidence>
<dbReference type="Gene3D" id="3.40.50.720">
    <property type="entry name" value="NAD(P)-binding Rossmann-like Domain"/>
    <property type="match status" value="1"/>
</dbReference>
<dbReference type="RefSeq" id="WP_171782641.1">
    <property type="nucleotide sequence ID" value="NZ_BAAAML010000002.1"/>
</dbReference>
<reference evidence="6 7" key="1">
    <citation type="submission" date="2020-05" db="EMBL/GenBank/DDBJ databases">
        <title>Genomic Encyclopedia of Type Strains, Phase III (KMG-III): the genomes of soil and plant-associated and newly described type strains.</title>
        <authorList>
            <person name="Whitman W."/>
        </authorList>
    </citation>
    <scope>NUCLEOTIDE SEQUENCE [LARGE SCALE GENOMIC DNA]</scope>
    <source>
        <strain evidence="6 7">KCTC 19046</strain>
    </source>
</reference>
<evidence type="ECO:0000259" key="4">
    <source>
        <dbReference type="Pfam" id="PF21076"/>
    </source>
</evidence>
<evidence type="ECO:0000259" key="2">
    <source>
        <dbReference type="Pfam" id="PF21074"/>
    </source>
</evidence>
<dbReference type="EC" id="1.4.1.2" evidence="6"/>
<dbReference type="InterPro" id="IPR049062">
    <property type="entry name" value="NAD_Glu_DH_ACT2"/>
</dbReference>
<dbReference type="Pfam" id="PF21077">
    <property type="entry name" value="GDH_ACT3"/>
    <property type="match status" value="1"/>
</dbReference>
<dbReference type="InterPro" id="IPR036291">
    <property type="entry name" value="NAD(P)-bd_dom_sf"/>
</dbReference>
<dbReference type="InterPro" id="IPR049056">
    <property type="entry name" value="NAD_Glu_DH_HM3"/>
</dbReference>
<keyword evidence="7" id="KW-1185">Reference proteome</keyword>
<dbReference type="PANTHER" id="PTHR43403">
    <property type="entry name" value="NAD-SPECIFIC GLUTAMATE DEHYDROGENASE"/>
    <property type="match status" value="1"/>
</dbReference>
<accession>A0ABX2A4B9</accession>
<dbReference type="SUPFAM" id="SSF51735">
    <property type="entry name" value="NAD(P)-binding Rossmann-fold domains"/>
    <property type="match status" value="1"/>
</dbReference>
<gene>
    <name evidence="6" type="ORF">HDG69_001016</name>
</gene>
<dbReference type="SUPFAM" id="SSF53223">
    <property type="entry name" value="Aminoacid dehydrogenase-like, N-terminal domain"/>
    <property type="match status" value="1"/>
</dbReference>
<dbReference type="InterPro" id="IPR048381">
    <property type="entry name" value="GDH_C"/>
</dbReference>
<dbReference type="InterPro" id="IPR049058">
    <property type="entry name" value="NAD_Glu_DH_HM2"/>
</dbReference>
<dbReference type="PIRSF" id="PIRSF036761">
    <property type="entry name" value="GDH_Mll4104"/>
    <property type="match status" value="1"/>
</dbReference>
<organism evidence="6 7">
    <name type="scientific">Isoptericola halotolerans</name>
    <dbReference type="NCBI Taxonomy" id="300560"/>
    <lineage>
        <taxon>Bacteria</taxon>
        <taxon>Bacillati</taxon>
        <taxon>Actinomycetota</taxon>
        <taxon>Actinomycetes</taxon>
        <taxon>Micrococcales</taxon>
        <taxon>Promicromonosporaceae</taxon>
        <taxon>Isoptericola</taxon>
    </lineage>
</organism>
<keyword evidence="6" id="KW-0560">Oxidoreductase</keyword>
<feature type="domain" description="NAD-glutamate dehydrogenase catalytic" evidence="1">
    <location>
        <begin position="711"/>
        <end position="1205"/>
    </location>
</feature>
<dbReference type="InterPro" id="IPR028971">
    <property type="entry name" value="NAD-GDH_cat"/>
</dbReference>
<evidence type="ECO:0000313" key="7">
    <source>
        <dbReference type="Proteomes" id="UP000757540"/>
    </source>
</evidence>
<comment type="caution">
    <text evidence="6">The sequence shown here is derived from an EMBL/GenBank/DDBJ whole genome shotgun (WGS) entry which is preliminary data.</text>
</comment>
<dbReference type="Pfam" id="PF21076">
    <property type="entry name" value="GDH_ACT2"/>
    <property type="match status" value="1"/>
</dbReference>
<dbReference type="GO" id="GO:0004352">
    <property type="term" value="F:glutamate dehydrogenase (NAD+) activity"/>
    <property type="evidence" value="ECO:0007669"/>
    <property type="project" value="UniProtKB-EC"/>
</dbReference>
<dbReference type="InterPro" id="IPR007780">
    <property type="entry name" value="NAD_Glu_DH_bac"/>
</dbReference>
<proteinExistence type="predicted"/>
<dbReference type="Pfam" id="PF05088">
    <property type="entry name" value="Bac_GDH_CD"/>
    <property type="match status" value="1"/>
</dbReference>
<dbReference type="InterPro" id="IPR046346">
    <property type="entry name" value="Aminoacid_DH-like_N_sf"/>
</dbReference>
<dbReference type="InterPro" id="IPR024727">
    <property type="entry name" value="NAD_Glu_DH_N_ACT1"/>
</dbReference>
<evidence type="ECO:0000259" key="1">
    <source>
        <dbReference type="Pfam" id="PF05088"/>
    </source>
</evidence>
<name>A0ABX2A4B9_9MICO</name>
<dbReference type="InterPro" id="IPR049064">
    <property type="entry name" value="NAD_Glu_DH_ACT3"/>
</dbReference>
<dbReference type="Pfam" id="PF21075">
    <property type="entry name" value="GDH_ACT1"/>
    <property type="match status" value="1"/>
</dbReference>
<feature type="domain" description="NAD-glutamate dehydrogenase ACT3" evidence="5">
    <location>
        <begin position="535"/>
        <end position="610"/>
    </location>
</feature>
<feature type="domain" description="NAD-glutamate dehydrogenase N-terminal ACT1" evidence="3">
    <location>
        <begin position="26"/>
        <end position="163"/>
    </location>
</feature>
<dbReference type="Proteomes" id="UP000757540">
    <property type="component" value="Unassembled WGS sequence"/>
</dbReference>
<evidence type="ECO:0000259" key="5">
    <source>
        <dbReference type="Pfam" id="PF21077"/>
    </source>
</evidence>
<dbReference type="Pfam" id="PF21078">
    <property type="entry name" value="GDH_HM3"/>
    <property type="match status" value="1"/>
</dbReference>
<dbReference type="InterPro" id="IPR049059">
    <property type="entry name" value="NAD_Glu_DH_HM1"/>
</dbReference>
<feature type="domain" description="NAD-specific glutamate dehydrogenase C-terminal" evidence="2">
    <location>
        <begin position="1251"/>
        <end position="1587"/>
    </location>
</feature>
<sequence>MTDDVVSSQEARRALEELPVEMRRTVRRLLGAYSAEDLAERDPRDAVGAAASTCRFAARRRPGQTLVRVFTPTLREDGWTSRRTVVDVCTDDAPFLVDSVDAAIARHGGTVHVLQHPVLDVRRDDDGELVEIGAHGGRLESWIHLEIDRITAQEERDALVARLGDVVGDVHAAVDDWTAMRRACLELCTDLRLQPPATVDPTTVAPTVDFLTWLAEDHFTFLGYREYALETDDGEEVLRPLPHTGLGILRRARTAVVHLRPEARRTAREPRLLTITKANSRATVHRDVYLDYVGVRSFDEEGNVTGERRIVGMFTSAAYASSVLTLPIVAAKARAVLADSGYAPTSHSGKDLLQVLEQYPRDELFQDTAEHLAHVAGQVTRLRERRRTRLFLRTDEFGRFVSALVYLPRDRYNTTVRLRIEALLRDAFDAERVEHTTRVDDSPLAQLHFVVRVPRDATIPDVDEADLQRRLEAAIRTWSAALVDELHRVHGEEEAAQILARYGTAFPEAYKEQVTPAAAVGDIARLDALTPDSPIAVHLYAPDDADPALRRLTLASLHEHRLTQVLPLLVDLGVDVLDERPYTVQRAGGQTRYISDFGLTAPDPALWDADGAAGALEVAFGAVWSGAAESDALNALVLRAGLSWRDIVILRAIGRYLRQAGSAFSMEYIDAALVAHPELAADLVQLFAVRLDPDLDDDRDARVQEATDALLADLDGVASLDHDRILRSFVGVIGAVWRTNFYVRDDDGSPRPWVSMKLDCARVPDLPLPRPMAEVWVYSPRVEGVHLRFGRVARGGLRWSDRREDFRTEVLGLVKAQMVKNAVIVPTGSKGGFVAKNLPDADDRAAWLAEGKAAYRTFIRGLLDITDNRRGTEVVPPPGVVRHDGDDPYLVVAADKGTASFSDLANEIAQEYGFWLDDAFASGGSAGYDHKAMGITARGAWESVKRHFRELGHDTQTQDFTAVGVGDMSGDVFGNGMLLSEHVRLVAAFDHRHVFVDPDPDAAASFAERRRLFDLPGSSWDDYDRELVSAGGGVFPLSLKSVRVTPQMAEALGIGADVTALTPTELKRAVLLAPVDLLWNGGIGTYVKASGETDAEIGDRANDLVRVDGADLRVRVVGEGGNLGVSQRGRIEAAHAGVQINTDAIDNSAGVGTSDHEVNIKILLGAVVRDGRLALDERDRLLQEMTDEVAAQVLRDNYEQNVLLGNSRANAASMLPVHERFMEWLEARGELDRELEVLPDAAEIARRTEQGQGLTRPEFAVLVAYAKLALKSDLTESDLADDPWFARTLAGYFPAAVRERYSGDLADHPLRRQIVVNAVVNSMVNRGGITFAFRATDETGAPTAQIARAFVAAREVMDLSGFVAAVEATDNVVGTTVQTELYLEFRRLLDRAARWFVQHRPDRIDVGEEIDTFAAPVRSCAGRLAELFQGEDAVWYAERVAELEAAGCGPELARRGAGLLASLPLLDVVELAATRDLDLDEVAGTYFALSARAGVGDLLSRVSDLPQDDRWDSMARSALRDDLYAAMVALTASVIDGSEPWAPADRIEAWLADGGAPARRAMEALATVHAVERPGIATLSVALRQLRSLAG</sequence>
<feature type="domain" description="NAD-glutamate dehydrogenase ACT2" evidence="4">
    <location>
        <begin position="389"/>
        <end position="479"/>
    </location>
</feature>
<dbReference type="Pfam" id="PF21074">
    <property type="entry name" value="GDH_C"/>
    <property type="match status" value="1"/>
</dbReference>
<dbReference type="PANTHER" id="PTHR43403:SF1">
    <property type="entry name" value="NAD-SPECIFIC GLUTAMATE DEHYDROGENASE"/>
    <property type="match status" value="1"/>
</dbReference>
<evidence type="ECO:0000313" key="6">
    <source>
        <dbReference type="EMBL" id="NOV96463.1"/>
    </source>
</evidence>
<dbReference type="EMBL" id="JABEZU010000001">
    <property type="protein sequence ID" value="NOV96463.1"/>
    <property type="molecule type" value="Genomic_DNA"/>
</dbReference>